<feature type="compositionally biased region" description="Basic and acidic residues" evidence="2">
    <location>
        <begin position="119"/>
        <end position="143"/>
    </location>
</feature>
<feature type="coiled-coil region" evidence="1">
    <location>
        <begin position="334"/>
        <end position="379"/>
    </location>
</feature>
<keyword evidence="1" id="KW-0175">Coiled coil</keyword>
<dbReference type="AlphaFoldDB" id="A0A7H9HRH3"/>
<dbReference type="OrthoDB" id="4068250at2759"/>
<protein>
    <submittedName>
        <fullName evidence="3">Uncharacterized protein</fullName>
    </submittedName>
</protein>
<sequence length="651" mass="74928">MFRKQRQPDPFAHLMSEEVREPRVEEEGVEQEYVSPFRDQEAVAAAQNRRMARYPTTSASSAFATAKPEELGYRKIKQGEKRAKDIQFPTYLQETEKKQLEELRELEAKEAHLRYLKESQRVYTEEELKQKKPEGPEETKEPVVEEPEETKEPLVEGPVEIGENELVVEQPTEVEAKEPVAEEPVVEEPVVEEPVVEEPVVEEPVVEKPVVEEPVVEEPVEQIVEEKQPGKAQEPTVEQQVTGAGEPKRPAAKLADPLKVPMVVIPGQDHKPFFKKIFKSAPAPVPNPVASPDDPEEVVKTADGNYLTKAVYDQVSSKDQEHKQWIANYSAQEKQKYDNKRADSNRQINSLREEIKKIKESMEDIRKETDAKIDVKENELTRQLLQLVDIHVTEKNKIFKETELIKKQKMSDKDSVIDKQNGVQKEIVELNDQKAKVQAEYIQWSNNLADLSAHIDAKIAKLADIDRKQAKTAAEIENLEKEKLSLLSEAELHDAKHAQNKTIIEGAENKTYLPKVNEIDGQISVLLTQLTNVKQQCANERAELSAITKRLEEERIAHEEKLRLEAEERKRKEEDLLNKQKQQLESKAEEARLKHEEEMRKLREDYMELEKKFKEQQQEKKKALAFANEQRNVTGDNSLYEYGTEEEILTV</sequence>
<feature type="region of interest" description="Disordered" evidence="2">
    <location>
        <begin position="224"/>
        <end position="254"/>
    </location>
</feature>
<feature type="compositionally biased region" description="Basic and acidic residues" evidence="2">
    <location>
        <begin position="15"/>
        <end position="24"/>
    </location>
</feature>
<feature type="compositionally biased region" description="Acidic residues" evidence="2">
    <location>
        <begin position="184"/>
        <end position="201"/>
    </location>
</feature>
<feature type="region of interest" description="Disordered" evidence="2">
    <location>
        <begin position="567"/>
        <end position="596"/>
    </location>
</feature>
<feature type="region of interest" description="Disordered" evidence="2">
    <location>
        <begin position="119"/>
        <end position="204"/>
    </location>
</feature>
<keyword evidence="4" id="KW-1185">Reference proteome</keyword>
<dbReference type="EMBL" id="CP059269">
    <property type="protein sequence ID" value="QLQ79881.1"/>
    <property type="molecule type" value="Genomic_DNA"/>
</dbReference>
<feature type="coiled-coil region" evidence="1">
    <location>
        <begin position="420"/>
        <end position="496"/>
    </location>
</feature>
<proteinExistence type="predicted"/>
<organism evidence="3 4">
    <name type="scientific">Torulaspora globosa</name>
    <dbReference type="NCBI Taxonomy" id="48254"/>
    <lineage>
        <taxon>Eukaryota</taxon>
        <taxon>Fungi</taxon>
        <taxon>Dikarya</taxon>
        <taxon>Ascomycota</taxon>
        <taxon>Saccharomycotina</taxon>
        <taxon>Saccharomycetes</taxon>
        <taxon>Saccharomycetales</taxon>
        <taxon>Saccharomycetaceae</taxon>
        <taxon>Torulaspora</taxon>
    </lineage>
</organism>
<feature type="region of interest" description="Disordered" evidence="2">
    <location>
        <begin position="1"/>
        <end position="24"/>
    </location>
</feature>
<reference evidence="3 4" key="1">
    <citation type="submission" date="2020-06" db="EMBL/GenBank/DDBJ databases">
        <title>The yeast mating-type switching endonuclease HO is a domesticated member of an unorthodox homing genetic element family.</title>
        <authorList>
            <person name="Coughlan A.Y."/>
            <person name="Lombardi L."/>
            <person name="Braun-Galleani S."/>
            <person name="Martos A.R."/>
            <person name="Galeote V."/>
            <person name="Bigey F."/>
            <person name="Dequin S."/>
            <person name="Byrne K.P."/>
            <person name="Wolfe K.H."/>
        </authorList>
    </citation>
    <scope>NUCLEOTIDE SEQUENCE [LARGE SCALE GENOMIC DNA]</scope>
    <source>
        <strain evidence="3 4">CBS2947</strain>
    </source>
</reference>
<evidence type="ECO:0000256" key="1">
    <source>
        <dbReference type="SAM" id="Coils"/>
    </source>
</evidence>
<evidence type="ECO:0000313" key="4">
    <source>
        <dbReference type="Proteomes" id="UP000510647"/>
    </source>
</evidence>
<evidence type="ECO:0000256" key="2">
    <source>
        <dbReference type="SAM" id="MobiDB-lite"/>
    </source>
</evidence>
<evidence type="ECO:0000313" key="3">
    <source>
        <dbReference type="EMBL" id="QLQ79881.1"/>
    </source>
</evidence>
<accession>A0A7H9HRH3</accession>
<gene>
    <name evidence="3" type="ORF">HG537_0C05290</name>
</gene>
<name>A0A7H9HRH3_9SACH</name>
<dbReference type="Proteomes" id="UP000510647">
    <property type="component" value="Chromosome 3"/>
</dbReference>